<dbReference type="Proteomes" id="UP000001554">
    <property type="component" value="Chromosome 17"/>
</dbReference>
<reference evidence="3" key="2">
    <citation type="submission" date="2025-08" db="UniProtKB">
        <authorList>
            <consortium name="RefSeq"/>
        </authorList>
    </citation>
    <scope>IDENTIFICATION</scope>
    <source>
        <strain evidence="3">S238N-H82</strain>
        <tissue evidence="3">Testes</tissue>
    </source>
</reference>
<organism evidence="2 3">
    <name type="scientific">Branchiostoma floridae</name>
    <name type="common">Florida lancelet</name>
    <name type="synonym">Amphioxus</name>
    <dbReference type="NCBI Taxonomy" id="7739"/>
    <lineage>
        <taxon>Eukaryota</taxon>
        <taxon>Metazoa</taxon>
        <taxon>Chordata</taxon>
        <taxon>Cephalochordata</taxon>
        <taxon>Leptocardii</taxon>
        <taxon>Amphioxiformes</taxon>
        <taxon>Branchiostomatidae</taxon>
        <taxon>Branchiostoma</taxon>
    </lineage>
</organism>
<protein>
    <submittedName>
        <fullName evidence="3">Uncharacterized protein LOC118404109</fullName>
    </submittedName>
</protein>
<keyword evidence="2" id="KW-1185">Reference proteome</keyword>
<evidence type="ECO:0000313" key="3">
    <source>
        <dbReference type="RefSeq" id="XP_035658983.1"/>
    </source>
</evidence>
<dbReference type="GeneID" id="118404109"/>
<accession>A0A9J7HGM1</accession>
<evidence type="ECO:0000256" key="1">
    <source>
        <dbReference type="SAM" id="MobiDB-lite"/>
    </source>
</evidence>
<dbReference type="RefSeq" id="XP_035658983.1">
    <property type="nucleotide sequence ID" value="XM_035803090.1"/>
</dbReference>
<name>A0A9J7HGM1_BRAFL</name>
<sequence>MWRITSGVSGHVVASGRFWDLQRSASAKSRLRQPRKRPAAVTLKGPIFADTPRARMTILTGRTNTVRRHPCTQGHLAITPILHLTKDDTSTRRRPFRGGSKREPG</sequence>
<feature type="region of interest" description="Disordered" evidence="1">
    <location>
        <begin position="85"/>
        <end position="105"/>
    </location>
</feature>
<gene>
    <name evidence="3" type="primary">LOC118404109</name>
</gene>
<proteinExistence type="predicted"/>
<evidence type="ECO:0000313" key="2">
    <source>
        <dbReference type="Proteomes" id="UP000001554"/>
    </source>
</evidence>
<reference evidence="2" key="1">
    <citation type="journal article" date="2020" name="Nat. Ecol. Evol.">
        <title>Deeply conserved synteny resolves early events in vertebrate evolution.</title>
        <authorList>
            <person name="Simakov O."/>
            <person name="Marletaz F."/>
            <person name="Yue J.X."/>
            <person name="O'Connell B."/>
            <person name="Jenkins J."/>
            <person name="Brandt A."/>
            <person name="Calef R."/>
            <person name="Tung C.H."/>
            <person name="Huang T.K."/>
            <person name="Schmutz J."/>
            <person name="Satoh N."/>
            <person name="Yu J.K."/>
            <person name="Putnam N.H."/>
            <person name="Green R.E."/>
            <person name="Rokhsar D.S."/>
        </authorList>
    </citation>
    <scope>NUCLEOTIDE SEQUENCE [LARGE SCALE GENOMIC DNA]</scope>
    <source>
        <strain evidence="2">S238N-H82</strain>
    </source>
</reference>
<dbReference type="AlphaFoldDB" id="A0A9J7HGM1"/>
<dbReference type="KEGG" id="bfo:118404109"/>